<dbReference type="EMBL" id="QGKU01000032">
    <property type="protein sequence ID" value="PWR02798.1"/>
    <property type="molecule type" value="Genomic_DNA"/>
</dbReference>
<dbReference type="PANTHER" id="PTHR33884">
    <property type="entry name" value="UPF0410 PROTEIN YMGE"/>
    <property type="match status" value="1"/>
</dbReference>
<reference evidence="8 9" key="1">
    <citation type="submission" date="2018-05" db="EMBL/GenBank/DDBJ databases">
        <title>Rhodobacteraceae gen. nov., sp. nov. isolated from sea water.</title>
        <authorList>
            <person name="Ren Y."/>
        </authorList>
    </citation>
    <scope>NUCLEOTIDE SEQUENCE [LARGE SCALE GENOMIC DNA]</scope>
    <source>
        <strain evidence="8 9">TG-679</strain>
    </source>
</reference>
<evidence type="ECO:0000256" key="5">
    <source>
        <dbReference type="ARBA" id="ARBA00022989"/>
    </source>
</evidence>
<dbReference type="InterPro" id="IPR007341">
    <property type="entry name" value="Transgly_assoc"/>
</dbReference>
<evidence type="ECO:0000256" key="2">
    <source>
        <dbReference type="ARBA" id="ARBA00011006"/>
    </source>
</evidence>
<protein>
    <submittedName>
        <fullName evidence="8">GlsB/YeaQ/YmgE family stress response membrane protein</fullName>
    </submittedName>
</protein>
<dbReference type="PANTHER" id="PTHR33884:SF3">
    <property type="entry name" value="UPF0410 PROTEIN YMGE"/>
    <property type="match status" value="1"/>
</dbReference>
<organism evidence="8 9">
    <name type="scientific">Meridianimarinicoccus roseus</name>
    <dbReference type="NCBI Taxonomy" id="2072018"/>
    <lineage>
        <taxon>Bacteria</taxon>
        <taxon>Pseudomonadati</taxon>
        <taxon>Pseudomonadota</taxon>
        <taxon>Alphaproteobacteria</taxon>
        <taxon>Rhodobacterales</taxon>
        <taxon>Paracoccaceae</taxon>
        <taxon>Meridianimarinicoccus</taxon>
    </lineage>
</organism>
<dbReference type="GO" id="GO:0005886">
    <property type="term" value="C:plasma membrane"/>
    <property type="evidence" value="ECO:0007669"/>
    <property type="project" value="UniProtKB-SubCell"/>
</dbReference>
<keyword evidence="9" id="KW-1185">Reference proteome</keyword>
<proteinExistence type="inferred from homology"/>
<feature type="transmembrane region" description="Helical" evidence="7">
    <location>
        <begin position="6"/>
        <end position="29"/>
    </location>
</feature>
<comment type="subcellular location">
    <subcellularLocation>
        <location evidence="1">Cell membrane</location>
        <topology evidence="1">Multi-pass membrane protein</topology>
    </subcellularLocation>
</comment>
<name>A0A2V2LBM2_9RHOB</name>
<dbReference type="Proteomes" id="UP000245680">
    <property type="component" value="Unassembled WGS sequence"/>
</dbReference>
<keyword evidence="3" id="KW-1003">Cell membrane</keyword>
<comment type="similarity">
    <text evidence="2">Belongs to the UPF0410 family.</text>
</comment>
<gene>
    <name evidence="8" type="ORF">DKT77_09470</name>
</gene>
<dbReference type="AlphaFoldDB" id="A0A2V2LBM2"/>
<dbReference type="Pfam" id="PF04226">
    <property type="entry name" value="Transgly_assoc"/>
    <property type="match status" value="1"/>
</dbReference>
<feature type="transmembrane region" description="Helical" evidence="7">
    <location>
        <begin position="36"/>
        <end position="55"/>
    </location>
</feature>
<evidence type="ECO:0000313" key="9">
    <source>
        <dbReference type="Proteomes" id="UP000245680"/>
    </source>
</evidence>
<evidence type="ECO:0000256" key="4">
    <source>
        <dbReference type="ARBA" id="ARBA00022692"/>
    </source>
</evidence>
<evidence type="ECO:0000256" key="7">
    <source>
        <dbReference type="SAM" id="Phobius"/>
    </source>
</evidence>
<feature type="transmembrane region" description="Helical" evidence="7">
    <location>
        <begin position="61"/>
        <end position="86"/>
    </location>
</feature>
<accession>A0A2V2LBM2</accession>
<evidence type="ECO:0000313" key="8">
    <source>
        <dbReference type="EMBL" id="PWR02798.1"/>
    </source>
</evidence>
<keyword evidence="6 7" id="KW-0472">Membrane</keyword>
<evidence type="ECO:0000256" key="6">
    <source>
        <dbReference type="ARBA" id="ARBA00023136"/>
    </source>
</evidence>
<keyword evidence="5 7" id="KW-1133">Transmembrane helix</keyword>
<evidence type="ECO:0000256" key="3">
    <source>
        <dbReference type="ARBA" id="ARBA00022475"/>
    </source>
</evidence>
<sequence length="89" mass="8517">MHGDGAGLWGLIIAVLVGAAGGWLAGLIVAGGGFGFLGNAVLGIIGAVVASYVLPALGLSIGGGLIGSIVSAMIGAIIVLVVIRLIKRA</sequence>
<evidence type="ECO:0000256" key="1">
    <source>
        <dbReference type="ARBA" id="ARBA00004651"/>
    </source>
</evidence>
<dbReference type="RefSeq" id="WP_109811458.1">
    <property type="nucleotide sequence ID" value="NZ_QGKU01000032.1"/>
</dbReference>
<keyword evidence="4 7" id="KW-0812">Transmembrane</keyword>
<comment type="caution">
    <text evidence="8">The sequence shown here is derived from an EMBL/GenBank/DDBJ whole genome shotgun (WGS) entry which is preliminary data.</text>
</comment>